<dbReference type="Proteomes" id="UP001501442">
    <property type="component" value="Unassembled WGS sequence"/>
</dbReference>
<dbReference type="PANTHER" id="PTHR39217:SF1">
    <property type="entry name" value="GLUTATHIONE SYNTHETASE"/>
    <property type="match status" value="1"/>
</dbReference>
<protein>
    <recommendedName>
        <fullName evidence="3">ATP-grasp domain-containing protein</fullName>
    </recommendedName>
</protein>
<organism evidence="1 2">
    <name type="scientific">Actinoallomurus vinaceus</name>
    <dbReference type="NCBI Taxonomy" id="1080074"/>
    <lineage>
        <taxon>Bacteria</taxon>
        <taxon>Bacillati</taxon>
        <taxon>Actinomycetota</taxon>
        <taxon>Actinomycetes</taxon>
        <taxon>Streptosporangiales</taxon>
        <taxon>Thermomonosporaceae</taxon>
        <taxon>Actinoallomurus</taxon>
    </lineage>
</organism>
<comment type="caution">
    <text evidence="1">The sequence shown here is derived from an EMBL/GenBank/DDBJ whole genome shotgun (WGS) entry which is preliminary data.</text>
</comment>
<dbReference type="PANTHER" id="PTHR39217">
    <property type="match status" value="1"/>
</dbReference>
<reference evidence="2" key="1">
    <citation type="journal article" date="2019" name="Int. J. Syst. Evol. Microbiol.">
        <title>The Global Catalogue of Microorganisms (GCM) 10K type strain sequencing project: providing services to taxonomists for standard genome sequencing and annotation.</title>
        <authorList>
            <consortium name="The Broad Institute Genomics Platform"/>
            <consortium name="The Broad Institute Genome Sequencing Center for Infectious Disease"/>
            <person name="Wu L."/>
            <person name="Ma J."/>
        </authorList>
    </citation>
    <scope>NUCLEOTIDE SEQUENCE [LARGE SCALE GENOMIC DNA]</scope>
    <source>
        <strain evidence="2">JCM 17939</strain>
    </source>
</reference>
<evidence type="ECO:0000313" key="1">
    <source>
        <dbReference type="EMBL" id="GAA4627245.1"/>
    </source>
</evidence>
<evidence type="ECO:0000313" key="2">
    <source>
        <dbReference type="Proteomes" id="UP001501442"/>
    </source>
</evidence>
<proteinExistence type="predicted"/>
<accession>A0ABP8U9R6</accession>
<dbReference type="SUPFAM" id="SSF56059">
    <property type="entry name" value="Glutathione synthetase ATP-binding domain-like"/>
    <property type="match status" value="1"/>
</dbReference>
<dbReference type="RefSeq" id="WP_345432266.1">
    <property type="nucleotide sequence ID" value="NZ_BAABHK010000005.1"/>
</dbReference>
<dbReference type="EMBL" id="BAABHK010000005">
    <property type="protein sequence ID" value="GAA4627245.1"/>
    <property type="molecule type" value="Genomic_DNA"/>
</dbReference>
<name>A0ABP8U9R6_9ACTN</name>
<keyword evidence="2" id="KW-1185">Reference proteome</keyword>
<dbReference type="InterPro" id="IPR053191">
    <property type="entry name" value="DcsG_Biosynth_Enzyme"/>
</dbReference>
<gene>
    <name evidence="1" type="ORF">GCM10023196_038670</name>
</gene>
<dbReference type="Gene3D" id="3.30.470.20">
    <property type="entry name" value="ATP-grasp fold, B domain"/>
    <property type="match status" value="1"/>
</dbReference>
<evidence type="ECO:0008006" key="3">
    <source>
        <dbReference type="Google" id="ProtNLM"/>
    </source>
</evidence>
<sequence length="283" mass="32133">MTPQRVALVTAPTLPDGMEDTRDLLTALHEAGAAASLVIWDDENTPWDDFDAILLHSPWDYSMRLQEFTEWLAKIDRDDRLLNSHPLITWNVDKRYLIELRDRGIALPETRVADRGADLTADHLAGMDAGRVVVKPVIGAGGRRTWLCSSLDEAVSVARAELRDEPVLIQAYERVVESEGEYSAIYLDGVLSHLVLKVPRPGEFRVQNHYGGRTYPVAAEPWMDSYGRRVLAALPNQPIYGRIDFVIDESGEPKLMEIEVVEPDLFLRYHPESYRRFARTMLH</sequence>